<organism evidence="1 2">
    <name type="scientific">Mucilaginibacter mali</name>
    <dbReference type="NCBI Taxonomy" id="2740462"/>
    <lineage>
        <taxon>Bacteria</taxon>
        <taxon>Pseudomonadati</taxon>
        <taxon>Bacteroidota</taxon>
        <taxon>Sphingobacteriia</taxon>
        <taxon>Sphingobacteriales</taxon>
        <taxon>Sphingobacteriaceae</taxon>
        <taxon>Mucilaginibacter</taxon>
    </lineage>
</organism>
<name>A0A7D4UD00_9SPHI</name>
<reference evidence="1 2" key="1">
    <citation type="submission" date="2020-05" db="EMBL/GenBank/DDBJ databases">
        <title>Mucilaginibacter mali sp. nov.</title>
        <authorList>
            <person name="Kim H.S."/>
            <person name="Lee K.C."/>
            <person name="Suh M.K."/>
            <person name="Kim J.-S."/>
            <person name="Han K.-I."/>
            <person name="Eom M.K."/>
            <person name="Shin Y.K."/>
            <person name="Lee J.-S."/>
        </authorList>
    </citation>
    <scope>NUCLEOTIDE SEQUENCE [LARGE SCALE GENOMIC DNA]</scope>
    <source>
        <strain evidence="1 2">G2-14</strain>
    </source>
</reference>
<evidence type="ECO:0000313" key="1">
    <source>
        <dbReference type="EMBL" id="QKJ29999.1"/>
    </source>
</evidence>
<gene>
    <name evidence="1" type="ORF">HQ865_09600</name>
</gene>
<dbReference type="EMBL" id="CP054139">
    <property type="protein sequence ID" value="QKJ29999.1"/>
    <property type="molecule type" value="Genomic_DNA"/>
</dbReference>
<dbReference type="Proteomes" id="UP000505355">
    <property type="component" value="Chromosome"/>
</dbReference>
<proteinExistence type="predicted"/>
<evidence type="ECO:0000313" key="2">
    <source>
        <dbReference type="Proteomes" id="UP000505355"/>
    </source>
</evidence>
<dbReference type="AlphaFoldDB" id="A0A7D4UD00"/>
<protein>
    <submittedName>
        <fullName evidence="1">Uncharacterized protein</fullName>
    </submittedName>
</protein>
<accession>A0A7D4UD00</accession>
<sequence>MKGYLMGLLCLVTDTVGAQNYTITFKTRDADSTKRLRIAMPVGGTAFPVQQVYNLSTGSPQKIVNNATVPGCIQVYYGKSYLFFIEPQKSYTITFEDQYAQQPFTFTGDNAEGQYLLNKLQHADYQSKGDAYIAKDSIFANVQASINNDETAEREQYTTLLKQKKINDTFYQFAVNEGAYYYASVLASIIFTKNDHKEFTDAWPNLFKAHSLTDPRALANTSFYDYADQYAGYYKTSYYRKITNTVKRFDIRKSNDYLVDWYHKYADNLPEPAREYQLARFLSRFINMKKYEPELVELYTDFNKHYPQSIYDSHLKPGINEIIAFHQKAKAG</sequence>
<keyword evidence="2" id="KW-1185">Reference proteome</keyword>
<dbReference type="KEGG" id="mmab:HQ865_09600"/>
<dbReference type="RefSeq" id="WP_173414689.1">
    <property type="nucleotide sequence ID" value="NZ_CP054139.1"/>
</dbReference>